<protein>
    <submittedName>
        <fullName evidence="1">Uncharacterized protein</fullName>
    </submittedName>
</protein>
<proteinExistence type="predicted"/>
<accession>A0A9D1KB43</accession>
<dbReference type="Proteomes" id="UP000886833">
    <property type="component" value="Unassembled WGS sequence"/>
</dbReference>
<name>A0A9D1KB43_9FIRM</name>
<dbReference type="EMBL" id="DVKQ01000017">
    <property type="protein sequence ID" value="HIT37164.1"/>
    <property type="molecule type" value="Genomic_DNA"/>
</dbReference>
<reference evidence="1" key="1">
    <citation type="submission" date="2020-10" db="EMBL/GenBank/DDBJ databases">
        <authorList>
            <person name="Gilroy R."/>
        </authorList>
    </citation>
    <scope>NUCLEOTIDE SEQUENCE</scope>
    <source>
        <strain evidence="1">CHK195-26880</strain>
    </source>
</reference>
<sequence>MKEGLEKVKERLDENEIGYIEEDNTLIIDNYNKEIGLSIRYILVVAETVKPTYKITVISSSITKANNELEMLKALNNINNKESIIRYVMSNEKTIHIMAVTLSQLNVVADDALTLLLCLDQDITENYKDLMKSNWSEEVL</sequence>
<evidence type="ECO:0000313" key="2">
    <source>
        <dbReference type="Proteomes" id="UP000886833"/>
    </source>
</evidence>
<reference evidence="1" key="2">
    <citation type="journal article" date="2021" name="PeerJ">
        <title>Extensive microbial diversity within the chicken gut microbiome revealed by metagenomics and culture.</title>
        <authorList>
            <person name="Gilroy R."/>
            <person name="Ravi A."/>
            <person name="Getino M."/>
            <person name="Pursley I."/>
            <person name="Horton D.L."/>
            <person name="Alikhan N.F."/>
            <person name="Baker D."/>
            <person name="Gharbi K."/>
            <person name="Hall N."/>
            <person name="Watson M."/>
            <person name="Adriaenssens E.M."/>
            <person name="Foster-Nyarko E."/>
            <person name="Jarju S."/>
            <person name="Secka A."/>
            <person name="Antonio M."/>
            <person name="Oren A."/>
            <person name="Chaudhuri R.R."/>
            <person name="La Ragione R."/>
            <person name="Hildebrand F."/>
            <person name="Pallen M.J."/>
        </authorList>
    </citation>
    <scope>NUCLEOTIDE SEQUENCE</scope>
    <source>
        <strain evidence="1">CHK195-26880</strain>
    </source>
</reference>
<gene>
    <name evidence="1" type="ORF">IAB59_01625</name>
</gene>
<organism evidence="1 2">
    <name type="scientific">Candidatus Onthousia faecipullorum</name>
    <dbReference type="NCBI Taxonomy" id="2840887"/>
    <lineage>
        <taxon>Bacteria</taxon>
        <taxon>Bacillati</taxon>
        <taxon>Bacillota</taxon>
        <taxon>Bacilli</taxon>
        <taxon>Candidatus Onthousia</taxon>
    </lineage>
</organism>
<evidence type="ECO:0000313" key="1">
    <source>
        <dbReference type="EMBL" id="HIT37164.1"/>
    </source>
</evidence>
<comment type="caution">
    <text evidence="1">The sequence shown here is derived from an EMBL/GenBank/DDBJ whole genome shotgun (WGS) entry which is preliminary data.</text>
</comment>
<dbReference type="AlphaFoldDB" id="A0A9D1KB43"/>